<dbReference type="PANTHER" id="PTHR22674">
    <property type="entry name" value="NTPASE, KAP FAMILY P-LOOP DOMAIN-CONTAINING 1"/>
    <property type="match status" value="1"/>
</dbReference>
<evidence type="ECO:0000259" key="3">
    <source>
        <dbReference type="Pfam" id="PF07693"/>
    </source>
</evidence>
<feature type="region of interest" description="Disordered" evidence="1">
    <location>
        <begin position="1"/>
        <end position="50"/>
    </location>
</feature>
<evidence type="ECO:0000313" key="4">
    <source>
        <dbReference type="EMBL" id="MFD2938229.1"/>
    </source>
</evidence>
<name>A0ABW6ARU1_9BACT</name>
<proteinExistence type="predicted"/>
<accession>A0ABW6ARU1</accession>
<gene>
    <name evidence="4" type="ORF">ACFS25_30985</name>
</gene>
<dbReference type="Gene3D" id="3.40.50.300">
    <property type="entry name" value="P-loop containing nucleotide triphosphate hydrolases"/>
    <property type="match status" value="1"/>
</dbReference>
<sequence length="581" mass="66097">MEKSLEDDLSNRPVKKVGAVNKKAPTFTTNRRNSSNAPLEDEDPTEQAEPAFTQVAGSGIKDQPVSQEEDTLGFKPYVQAVGSFLLNKDTKPPFSFSIEGEWGSGKSSFMLQLEQMLNNEGQKTIQFNAWRHDKMESMWAAFAVHFIKKLSADIPLPQRLWRFARLDWSRFDYRRGWFALLSFLVLILIYLIVGTSLLRAALANQEVWLKALFEKELKDSLPSLLALTGGAGFFLVGALILRKIVAILGSPFSIDLKRFIRTPNYQQHGSFIEDFHEDVDRMLNELTKQADRIFIFIDDLDRAEVPKAADLMQGINMMISNSPKLIFIIGMDREKVAAGITVKYKELIPYLLDETYGIGLTESKRAMVGFGYSFLEKFIQLSFKIPVPAKRNIVNFITMLGEDNDLIEAQSAASSPSRIIIQEGPDSELFQETILLVAFVFDYNPRRIKQFINILRLKTHIAYTTGLFLKQPNFYPLTLPRLGKFLAITQRWPYIINDLQDDYSMFDKVDDSQSGVLTNSLVVEKWIKNDAFMEVINAYPDGFLSETDKMDYRLTQLDVRALLETTFLLPPPVTVAQPIAE</sequence>
<feature type="transmembrane region" description="Helical" evidence="2">
    <location>
        <begin position="177"/>
        <end position="201"/>
    </location>
</feature>
<evidence type="ECO:0000256" key="1">
    <source>
        <dbReference type="SAM" id="MobiDB-lite"/>
    </source>
</evidence>
<evidence type="ECO:0000256" key="2">
    <source>
        <dbReference type="SAM" id="Phobius"/>
    </source>
</evidence>
<reference evidence="5" key="1">
    <citation type="journal article" date="2019" name="Int. J. Syst. Evol. Microbiol.">
        <title>The Global Catalogue of Microorganisms (GCM) 10K type strain sequencing project: providing services to taxonomists for standard genome sequencing and annotation.</title>
        <authorList>
            <consortium name="The Broad Institute Genomics Platform"/>
            <consortium name="The Broad Institute Genome Sequencing Center for Infectious Disease"/>
            <person name="Wu L."/>
            <person name="Ma J."/>
        </authorList>
    </citation>
    <scope>NUCLEOTIDE SEQUENCE [LARGE SCALE GENOMIC DNA]</scope>
    <source>
        <strain evidence="5">KCTC 52490</strain>
    </source>
</reference>
<dbReference type="SUPFAM" id="SSF52540">
    <property type="entry name" value="P-loop containing nucleoside triphosphate hydrolases"/>
    <property type="match status" value="1"/>
</dbReference>
<evidence type="ECO:0000313" key="5">
    <source>
        <dbReference type="Proteomes" id="UP001597512"/>
    </source>
</evidence>
<feature type="domain" description="KAP NTPase" evidence="3">
    <location>
        <begin position="75"/>
        <end position="345"/>
    </location>
</feature>
<protein>
    <submittedName>
        <fullName evidence="4">P-loop NTPase fold protein</fullName>
    </submittedName>
</protein>
<organism evidence="4 5">
    <name type="scientific">Spirosoma flavum</name>
    <dbReference type="NCBI Taxonomy" id="2048557"/>
    <lineage>
        <taxon>Bacteria</taxon>
        <taxon>Pseudomonadati</taxon>
        <taxon>Bacteroidota</taxon>
        <taxon>Cytophagia</taxon>
        <taxon>Cytophagales</taxon>
        <taxon>Cytophagaceae</taxon>
        <taxon>Spirosoma</taxon>
    </lineage>
</organism>
<dbReference type="PANTHER" id="PTHR22674:SF6">
    <property type="entry name" value="NTPASE KAP FAMILY P-LOOP DOMAIN-CONTAINING PROTEIN 1"/>
    <property type="match status" value="1"/>
</dbReference>
<dbReference type="EMBL" id="JBHUOM010000049">
    <property type="protein sequence ID" value="MFD2938229.1"/>
    <property type="molecule type" value="Genomic_DNA"/>
</dbReference>
<keyword evidence="5" id="KW-1185">Reference proteome</keyword>
<dbReference type="InterPro" id="IPR011646">
    <property type="entry name" value="KAP_P-loop"/>
</dbReference>
<keyword evidence="2" id="KW-0472">Membrane</keyword>
<dbReference type="Pfam" id="PF07693">
    <property type="entry name" value="KAP_NTPase"/>
    <property type="match status" value="2"/>
</dbReference>
<dbReference type="RefSeq" id="WP_381508976.1">
    <property type="nucleotide sequence ID" value="NZ_JBHUOM010000049.1"/>
</dbReference>
<dbReference type="InterPro" id="IPR027417">
    <property type="entry name" value="P-loop_NTPase"/>
</dbReference>
<feature type="compositionally biased region" description="Basic and acidic residues" evidence="1">
    <location>
        <begin position="1"/>
        <end position="10"/>
    </location>
</feature>
<feature type="domain" description="KAP NTPase" evidence="3">
    <location>
        <begin position="371"/>
        <end position="457"/>
    </location>
</feature>
<feature type="compositionally biased region" description="Polar residues" evidence="1">
    <location>
        <begin position="26"/>
        <end position="37"/>
    </location>
</feature>
<keyword evidence="2" id="KW-0812">Transmembrane</keyword>
<dbReference type="Proteomes" id="UP001597512">
    <property type="component" value="Unassembled WGS sequence"/>
</dbReference>
<feature type="transmembrane region" description="Helical" evidence="2">
    <location>
        <begin position="221"/>
        <end position="241"/>
    </location>
</feature>
<keyword evidence="2" id="KW-1133">Transmembrane helix</keyword>
<dbReference type="InterPro" id="IPR052754">
    <property type="entry name" value="NTPase_KAP_P-loop"/>
</dbReference>
<comment type="caution">
    <text evidence="4">The sequence shown here is derived from an EMBL/GenBank/DDBJ whole genome shotgun (WGS) entry which is preliminary data.</text>
</comment>